<keyword evidence="5" id="KW-0812">Transmembrane</keyword>
<dbReference type="EMBL" id="DQ653400">
    <property type="protein sequence ID" value="ABK28780.1"/>
    <property type="molecule type" value="mRNA"/>
</dbReference>
<feature type="transmembrane region" description="Helical" evidence="5">
    <location>
        <begin position="133"/>
        <end position="154"/>
    </location>
</feature>
<keyword evidence="2 4" id="KW-0863">Zinc-finger</keyword>
<evidence type="ECO:0000256" key="3">
    <source>
        <dbReference type="ARBA" id="ARBA00022833"/>
    </source>
</evidence>
<evidence type="ECO:0000259" key="6">
    <source>
        <dbReference type="PROSITE" id="PS51999"/>
    </source>
</evidence>
<name>A0MFS3_ARATH</name>
<proteinExistence type="evidence at transcript level"/>
<keyword evidence="5" id="KW-0472">Membrane</keyword>
<dbReference type="GO" id="GO:0008270">
    <property type="term" value="F:zinc ion binding"/>
    <property type="evidence" value="ECO:0007669"/>
    <property type="project" value="UniProtKB-KW"/>
</dbReference>
<dbReference type="PANTHER" id="PTHR33248">
    <property type="entry name" value="ZINC ION-BINDING PROTEIN"/>
    <property type="match status" value="1"/>
</dbReference>
<organism evidence="7">
    <name type="scientific">Arabidopsis thaliana</name>
    <name type="common">Mouse-ear cress</name>
    <dbReference type="NCBI Taxonomy" id="3702"/>
    <lineage>
        <taxon>Eukaryota</taxon>
        <taxon>Viridiplantae</taxon>
        <taxon>Streptophyta</taxon>
        <taxon>Embryophyta</taxon>
        <taxon>Tracheophyta</taxon>
        <taxon>Spermatophyta</taxon>
        <taxon>Magnoliopsida</taxon>
        <taxon>eudicotyledons</taxon>
        <taxon>Gunneridae</taxon>
        <taxon>Pentapetalae</taxon>
        <taxon>rosids</taxon>
        <taxon>malvids</taxon>
        <taxon>Brassicales</taxon>
        <taxon>Brassicaceae</taxon>
        <taxon>Camelineae</taxon>
        <taxon>Arabidopsis</taxon>
    </lineage>
</organism>
<reference evidence="7" key="1">
    <citation type="submission" date="2006-05" db="EMBL/GenBank/DDBJ databases">
        <title>Simultaneous high-throughput recombinational cloning of open reading frames in closed and open configurations.</title>
        <authorList>
            <person name="Underwood B.A."/>
            <person name="Vanderhaeghen R."/>
            <person name="Whitford R."/>
            <person name="Town C.D."/>
            <person name="Hilson P."/>
        </authorList>
    </citation>
    <scope>NUCLEOTIDE SEQUENCE</scope>
</reference>
<evidence type="ECO:0000256" key="2">
    <source>
        <dbReference type="ARBA" id="ARBA00022771"/>
    </source>
</evidence>
<keyword evidence="3" id="KW-0862">Zinc</keyword>
<dbReference type="Pfam" id="PF06839">
    <property type="entry name" value="Zn_ribbon_GRF"/>
    <property type="match status" value="1"/>
</dbReference>
<evidence type="ECO:0000256" key="4">
    <source>
        <dbReference type="PROSITE-ProRule" id="PRU01343"/>
    </source>
</evidence>
<feature type="domain" description="GRF-type" evidence="6">
    <location>
        <begin position="37"/>
        <end position="76"/>
    </location>
</feature>
<dbReference type="ExpressionAtlas" id="A0MFS3">
    <property type="expression patterns" value="baseline and differential"/>
</dbReference>
<feature type="non-terminal residue" evidence="7">
    <location>
        <position position="166"/>
    </location>
</feature>
<keyword evidence="5" id="KW-1133">Transmembrane helix</keyword>
<protein>
    <recommendedName>
        <fullName evidence="6">GRF-type domain-containing protein</fullName>
    </recommendedName>
</protein>
<dbReference type="InterPro" id="IPR010666">
    <property type="entry name" value="Znf_GRF"/>
</dbReference>
<dbReference type="AlphaFoldDB" id="A0MFS3"/>
<evidence type="ECO:0000313" key="7">
    <source>
        <dbReference type="EMBL" id="ABK28780.1"/>
    </source>
</evidence>
<dbReference type="PROSITE" id="PS51999">
    <property type="entry name" value="ZF_GRF"/>
    <property type="match status" value="1"/>
</dbReference>
<sequence>MSCNSRNSSGESGGCNSGMISNAEAGGFKSRGFPVKCKCGLDVVMFTSSTAKNPGRPFFRCKSCEDDHLFKWVEDCMYEEVIDALPKISSIDNEIINAKAEVAVEIANLKELMIELKEDGMWSKREIQRWKKMTKVCLVCLCFSVIAIVISMFYKKKTQKFVLGYG</sequence>
<evidence type="ECO:0000256" key="5">
    <source>
        <dbReference type="SAM" id="Phobius"/>
    </source>
</evidence>
<accession>A0MFS3</accession>
<keyword evidence="1" id="KW-0479">Metal-binding</keyword>
<evidence type="ECO:0000256" key="1">
    <source>
        <dbReference type="ARBA" id="ARBA00022723"/>
    </source>
</evidence>